<keyword evidence="4" id="KW-0145">Chemotaxis</keyword>
<evidence type="ECO:0000313" key="6">
    <source>
        <dbReference type="EMBL" id="MDA0136299.1"/>
    </source>
</evidence>
<dbReference type="EC" id="3.1.1.61" evidence="2"/>
<gene>
    <name evidence="6" type="ORF">OJ962_02235</name>
</gene>
<reference evidence="6" key="1">
    <citation type="submission" date="2022-10" db="EMBL/GenBank/DDBJ databases">
        <title>The WGS of Solirubrobacter sp. CPCC 204708.</title>
        <authorList>
            <person name="Jiang Z."/>
        </authorList>
    </citation>
    <scope>NUCLEOTIDE SEQUENCE</scope>
    <source>
        <strain evidence="6">CPCC 204708</strain>
    </source>
</reference>
<evidence type="ECO:0000256" key="3">
    <source>
        <dbReference type="ARBA" id="ARBA00048267"/>
    </source>
</evidence>
<feature type="active site" evidence="4">
    <location>
        <position position="39"/>
    </location>
</feature>
<dbReference type="CDD" id="cd16433">
    <property type="entry name" value="CheB"/>
    <property type="match status" value="1"/>
</dbReference>
<dbReference type="PROSITE" id="PS50122">
    <property type="entry name" value="CHEB"/>
    <property type="match status" value="1"/>
</dbReference>
<dbReference type="Gene3D" id="3.40.50.180">
    <property type="entry name" value="Methylesterase CheB, C-terminal domain"/>
    <property type="match status" value="1"/>
</dbReference>
<evidence type="ECO:0000313" key="7">
    <source>
        <dbReference type="Proteomes" id="UP001147700"/>
    </source>
</evidence>
<dbReference type="InterPro" id="IPR035909">
    <property type="entry name" value="CheB_C"/>
</dbReference>
<dbReference type="EMBL" id="JAPCID010000002">
    <property type="protein sequence ID" value="MDA0136299.1"/>
    <property type="molecule type" value="Genomic_DNA"/>
</dbReference>
<evidence type="ECO:0000259" key="5">
    <source>
        <dbReference type="PROSITE" id="PS50122"/>
    </source>
</evidence>
<dbReference type="SUPFAM" id="SSF52738">
    <property type="entry name" value="Methylesterase CheB, C-terminal domain"/>
    <property type="match status" value="1"/>
</dbReference>
<dbReference type="PANTHER" id="PTHR42872">
    <property type="entry name" value="PROTEIN-GLUTAMATE METHYLESTERASE/PROTEIN-GLUTAMINE GLUTAMINASE"/>
    <property type="match status" value="1"/>
</dbReference>
<feature type="domain" description="CheB-type methylesterase" evidence="5">
    <location>
        <begin position="1"/>
        <end position="184"/>
    </location>
</feature>
<dbReference type="InterPro" id="IPR000673">
    <property type="entry name" value="Sig_transdc_resp-reg_Me-estase"/>
</dbReference>
<feature type="active site" evidence="4">
    <location>
        <position position="131"/>
    </location>
</feature>
<proteinExistence type="predicted"/>
<dbReference type="RefSeq" id="WP_202953230.1">
    <property type="nucleotide sequence ID" value="NZ_JAPCID010000002.1"/>
</dbReference>
<sequence length="184" mass="19086">MTGYRLIVIGASWGGLHAVGEILAGLPADFEPTVLVVQHRAEDAEDLLAGLLDRRGPLHVREVEDKDALHSECVLVAPAGYHVLVEPDHFALSTEAEVRFSRPSIDVTLESAADALGPAVVGVVLTGANDDGAEGLAAVRRRGGYAIVQNPATAEASTMPAAARGSASVVAELPDIAALLRELA</sequence>
<evidence type="ECO:0000256" key="4">
    <source>
        <dbReference type="PROSITE-ProRule" id="PRU00050"/>
    </source>
</evidence>
<feature type="active site" evidence="4">
    <location>
        <position position="12"/>
    </location>
</feature>
<accession>A0ABT4RCN6</accession>
<comment type="caution">
    <text evidence="6">The sequence shown here is derived from an EMBL/GenBank/DDBJ whole genome shotgun (WGS) entry which is preliminary data.</text>
</comment>
<evidence type="ECO:0000256" key="2">
    <source>
        <dbReference type="ARBA" id="ARBA00039140"/>
    </source>
</evidence>
<dbReference type="Proteomes" id="UP001147700">
    <property type="component" value="Unassembled WGS sequence"/>
</dbReference>
<dbReference type="Pfam" id="PF01339">
    <property type="entry name" value="CheB_methylest"/>
    <property type="match status" value="1"/>
</dbReference>
<name>A0ABT4RCN6_9ACTN</name>
<protein>
    <recommendedName>
        <fullName evidence="2">protein-glutamate methylesterase</fullName>
        <ecNumber evidence="2">3.1.1.61</ecNumber>
    </recommendedName>
</protein>
<evidence type="ECO:0000256" key="1">
    <source>
        <dbReference type="ARBA" id="ARBA00022801"/>
    </source>
</evidence>
<dbReference type="PANTHER" id="PTHR42872:SF6">
    <property type="entry name" value="PROTEIN-GLUTAMATE METHYLESTERASE_PROTEIN-GLUTAMINE GLUTAMINASE"/>
    <property type="match status" value="1"/>
</dbReference>
<keyword evidence="1 4" id="KW-0378">Hydrolase</keyword>
<keyword evidence="7" id="KW-1185">Reference proteome</keyword>
<organism evidence="6 7">
    <name type="scientific">Solirubrobacter deserti</name>
    <dbReference type="NCBI Taxonomy" id="2282478"/>
    <lineage>
        <taxon>Bacteria</taxon>
        <taxon>Bacillati</taxon>
        <taxon>Actinomycetota</taxon>
        <taxon>Thermoleophilia</taxon>
        <taxon>Solirubrobacterales</taxon>
        <taxon>Solirubrobacteraceae</taxon>
        <taxon>Solirubrobacter</taxon>
    </lineage>
</organism>
<comment type="catalytic activity">
    <reaction evidence="3">
        <text>[protein]-L-glutamate 5-O-methyl ester + H2O = L-glutamyl-[protein] + methanol + H(+)</text>
        <dbReference type="Rhea" id="RHEA:23236"/>
        <dbReference type="Rhea" id="RHEA-COMP:10208"/>
        <dbReference type="Rhea" id="RHEA-COMP:10311"/>
        <dbReference type="ChEBI" id="CHEBI:15377"/>
        <dbReference type="ChEBI" id="CHEBI:15378"/>
        <dbReference type="ChEBI" id="CHEBI:17790"/>
        <dbReference type="ChEBI" id="CHEBI:29973"/>
        <dbReference type="ChEBI" id="CHEBI:82795"/>
        <dbReference type="EC" id="3.1.1.61"/>
    </reaction>
</comment>